<evidence type="ECO:0000256" key="1">
    <source>
        <dbReference type="ARBA" id="ARBA00022801"/>
    </source>
</evidence>
<gene>
    <name evidence="4" type="ORF">GCU60_17085</name>
</gene>
<comment type="caution">
    <text evidence="4">The sequence shown here is derived from an EMBL/GenBank/DDBJ whole genome shotgun (WGS) entry which is preliminary data.</text>
</comment>
<dbReference type="Gene3D" id="3.40.50.1820">
    <property type="entry name" value="alpha/beta hydrolase"/>
    <property type="match status" value="1"/>
</dbReference>
<dbReference type="Pfam" id="PF01814">
    <property type="entry name" value="Hemerythrin"/>
    <property type="match status" value="1"/>
</dbReference>
<proteinExistence type="predicted"/>
<dbReference type="Gene3D" id="1.20.120.520">
    <property type="entry name" value="nmb1532 protein domain like"/>
    <property type="match status" value="1"/>
</dbReference>
<evidence type="ECO:0000259" key="2">
    <source>
        <dbReference type="Pfam" id="PF01814"/>
    </source>
</evidence>
<dbReference type="EMBL" id="JAAGWG010000033">
    <property type="protein sequence ID" value="NEK87457.1"/>
    <property type="molecule type" value="Genomic_DNA"/>
</dbReference>
<dbReference type="PANTHER" id="PTHR48081:SF8">
    <property type="entry name" value="ALPHA_BETA HYDROLASE FOLD-3 DOMAIN-CONTAINING PROTEIN-RELATED"/>
    <property type="match status" value="1"/>
</dbReference>
<accession>A0A6L9W5Y6</accession>
<sequence>MALDYPTLPGDIDHLIADDHAIVERQFQHLEAGRGNRRVLVDQISLELALHAFAEETVLYPIWSEIGMQDEHDDAEHEHQQIKELLVTLGRTEPAEPEFEAALSSLISLVRHHVDDEETDELPEFRRKAGPERMAQLGREFLAAKRTAPTRPHPNAPDEGLAERIAGMLAKPLDHVRDLLSGKQKEAATDASGLLTPQAQAIVDAHSSLGPLPFEILTPEQARKQPGPKEAVEKVMAERGIEGPEAVGSVEDLDIPDGAGGTQRLRVYKPVGAGTAPLPVIVWIHGGGWVLFDIDDHYDASCRGLTNKTGAIVVTPDYRRAPEAVFPASHDDVLTAYHYVLQNAASFGGDATKVAIGGESVGGNMAAATCLQLAANGQAVPLAQVCVYPLTTGEQFGESVVDAADGRPLNRALLSWMAMHAFEGKPDAATDPRIDLLGWTTEQLAQMPPTLVVTDERDVLRSQGQQFAQNLEAAGVATTHRYFPGVMHEFFGAAAVLDEAEQAQQEAAAHVTRAFDAARTSVGGGSL</sequence>
<name>A0A6L9W5Y6_9ACTN</name>
<dbReference type="InterPro" id="IPR050300">
    <property type="entry name" value="GDXG_lipolytic_enzyme"/>
</dbReference>
<dbReference type="InterPro" id="IPR012312">
    <property type="entry name" value="Hemerythrin-like"/>
</dbReference>
<feature type="domain" description="Hemerythrin-like" evidence="2">
    <location>
        <begin position="12"/>
        <end position="123"/>
    </location>
</feature>
<dbReference type="SUPFAM" id="SSF53474">
    <property type="entry name" value="alpha/beta-Hydrolases"/>
    <property type="match status" value="1"/>
</dbReference>
<dbReference type="AlphaFoldDB" id="A0A6L9W5Y6"/>
<organism evidence="4 5">
    <name type="scientific">Blastococcus saxobsidens</name>
    <dbReference type="NCBI Taxonomy" id="138336"/>
    <lineage>
        <taxon>Bacteria</taxon>
        <taxon>Bacillati</taxon>
        <taxon>Actinomycetota</taxon>
        <taxon>Actinomycetes</taxon>
        <taxon>Geodermatophilales</taxon>
        <taxon>Geodermatophilaceae</taxon>
        <taxon>Blastococcus</taxon>
    </lineage>
</organism>
<dbReference type="InterPro" id="IPR029058">
    <property type="entry name" value="AB_hydrolase_fold"/>
</dbReference>
<dbReference type="CDD" id="cd12108">
    <property type="entry name" value="Hr-like"/>
    <property type="match status" value="1"/>
</dbReference>
<dbReference type="RefSeq" id="WP_163207445.1">
    <property type="nucleotide sequence ID" value="NZ_JAAGWG010000033.1"/>
</dbReference>
<reference evidence="4 5" key="1">
    <citation type="submission" date="2019-12" db="EMBL/GenBank/DDBJ databases">
        <title>the WGS of Blastococcus saxobsidens 67B17.</title>
        <authorList>
            <person name="Jiang Z."/>
        </authorList>
    </citation>
    <scope>NUCLEOTIDE SEQUENCE [LARGE SCALE GENOMIC DNA]</scope>
    <source>
        <strain evidence="4 5">67B17</strain>
    </source>
</reference>
<dbReference type="Pfam" id="PF07859">
    <property type="entry name" value="Abhydrolase_3"/>
    <property type="match status" value="1"/>
</dbReference>
<evidence type="ECO:0000259" key="3">
    <source>
        <dbReference type="Pfam" id="PF07859"/>
    </source>
</evidence>
<dbReference type="GO" id="GO:0016787">
    <property type="term" value="F:hydrolase activity"/>
    <property type="evidence" value="ECO:0007669"/>
    <property type="project" value="UniProtKB-KW"/>
</dbReference>
<dbReference type="PANTHER" id="PTHR48081">
    <property type="entry name" value="AB HYDROLASE SUPERFAMILY PROTEIN C4A8.06C"/>
    <property type="match status" value="1"/>
</dbReference>
<dbReference type="InterPro" id="IPR013094">
    <property type="entry name" value="AB_hydrolase_3"/>
</dbReference>
<evidence type="ECO:0000313" key="4">
    <source>
        <dbReference type="EMBL" id="NEK87457.1"/>
    </source>
</evidence>
<evidence type="ECO:0000313" key="5">
    <source>
        <dbReference type="Proteomes" id="UP000479241"/>
    </source>
</evidence>
<protein>
    <submittedName>
        <fullName evidence="4">Alpha/beta hydrolase fold domain-containing protein</fullName>
    </submittedName>
</protein>
<keyword evidence="1 4" id="KW-0378">Hydrolase</keyword>
<feature type="domain" description="Alpha/beta hydrolase fold-3" evidence="3">
    <location>
        <begin position="281"/>
        <end position="491"/>
    </location>
</feature>
<dbReference type="Proteomes" id="UP000479241">
    <property type="component" value="Unassembled WGS sequence"/>
</dbReference>